<organism evidence="2 3">
    <name type="scientific">Novosphingobium umbonatum</name>
    <dbReference type="NCBI Taxonomy" id="1908524"/>
    <lineage>
        <taxon>Bacteria</taxon>
        <taxon>Pseudomonadati</taxon>
        <taxon>Pseudomonadota</taxon>
        <taxon>Alphaproteobacteria</taxon>
        <taxon>Sphingomonadales</taxon>
        <taxon>Sphingomonadaceae</taxon>
        <taxon>Novosphingobium</taxon>
    </lineage>
</organism>
<dbReference type="InterPro" id="IPR000120">
    <property type="entry name" value="Amidase"/>
</dbReference>
<evidence type="ECO:0000259" key="1">
    <source>
        <dbReference type="Pfam" id="PF01425"/>
    </source>
</evidence>
<proteinExistence type="predicted"/>
<dbReference type="GO" id="GO:0003824">
    <property type="term" value="F:catalytic activity"/>
    <property type="evidence" value="ECO:0007669"/>
    <property type="project" value="InterPro"/>
</dbReference>
<dbReference type="EMBL" id="SACO01000002">
    <property type="protein sequence ID" value="RVU06967.1"/>
    <property type="molecule type" value="Genomic_DNA"/>
</dbReference>
<dbReference type="InterPro" id="IPR036928">
    <property type="entry name" value="AS_sf"/>
</dbReference>
<feature type="domain" description="Amidase" evidence="1">
    <location>
        <begin position="7"/>
        <end position="389"/>
    </location>
</feature>
<gene>
    <name evidence="2" type="ORF">EOE18_03135</name>
</gene>
<accession>A0A3S2YBT3</accession>
<sequence length="414" mass="43206">MPSPALESVNRALARIAERDREVRAWTALAPAAARQAALAAPQDTPLYGLVLGVKDVIDVAGMATSHNSPLGQSAPALADAPCVAVLREAGAIVLGKTDTTEFAAAGRNAATANPHALHRTPGGSSSGSAAAVADGHVPIALATQTGGSTIRPASFCGIPALKPTWGLISREGAKLYANSLDTIGLYGADFALIDRMAAVYGMAPADPLPPRMKIGLCRSPAWSFAETETVAAMQDAAARLAAQGVEVVEVDLPPLFDGLALAFHHILFREGAAAFLNLARSEPRLLHADFHARVASLAQISDAMLREAYDQTALARIEAERLLASCDAFLTPSAPGVAPEGRGPGNPVFNQMWTQLHLPVVNLPLYRVDGALPLGLSLVGPRFADRRLIALGQQVLELLGANRTLETGELCSE</sequence>
<name>A0A3S2YBT3_9SPHN</name>
<dbReference type="AlphaFoldDB" id="A0A3S2YBT3"/>
<dbReference type="SUPFAM" id="SSF75304">
    <property type="entry name" value="Amidase signature (AS) enzymes"/>
    <property type="match status" value="1"/>
</dbReference>
<protein>
    <submittedName>
        <fullName evidence="2">Amidase</fullName>
    </submittedName>
</protein>
<dbReference type="Pfam" id="PF01425">
    <property type="entry name" value="Amidase"/>
    <property type="match status" value="1"/>
</dbReference>
<evidence type="ECO:0000313" key="3">
    <source>
        <dbReference type="Proteomes" id="UP000282837"/>
    </source>
</evidence>
<dbReference type="OrthoDB" id="7490557at2"/>
<keyword evidence="3" id="KW-1185">Reference proteome</keyword>
<evidence type="ECO:0000313" key="2">
    <source>
        <dbReference type="EMBL" id="RVU06967.1"/>
    </source>
</evidence>
<comment type="caution">
    <text evidence="2">The sequence shown here is derived from an EMBL/GenBank/DDBJ whole genome shotgun (WGS) entry which is preliminary data.</text>
</comment>
<dbReference type="PANTHER" id="PTHR11895">
    <property type="entry name" value="TRANSAMIDASE"/>
    <property type="match status" value="1"/>
</dbReference>
<dbReference type="PANTHER" id="PTHR11895:SF151">
    <property type="entry name" value="GLUTAMYL-TRNA(GLN) AMIDOTRANSFERASE SUBUNIT A"/>
    <property type="match status" value="1"/>
</dbReference>
<dbReference type="RefSeq" id="WP_127706140.1">
    <property type="nucleotide sequence ID" value="NZ_SACO01000002.1"/>
</dbReference>
<dbReference type="Proteomes" id="UP000282837">
    <property type="component" value="Unassembled WGS sequence"/>
</dbReference>
<dbReference type="Gene3D" id="3.90.1300.10">
    <property type="entry name" value="Amidase signature (AS) domain"/>
    <property type="match status" value="1"/>
</dbReference>
<dbReference type="InterPro" id="IPR023631">
    <property type="entry name" value="Amidase_dom"/>
</dbReference>
<reference evidence="2 3" key="1">
    <citation type="submission" date="2019-01" db="EMBL/GenBank/DDBJ databases">
        <authorList>
            <person name="Chen W.-M."/>
        </authorList>
    </citation>
    <scope>NUCLEOTIDE SEQUENCE [LARGE SCALE GENOMIC DNA]</scope>
    <source>
        <strain evidence="2 3">FSY-9</strain>
    </source>
</reference>